<name>M7YWV8_TRIUA</name>
<reference evidence="2" key="1">
    <citation type="journal article" date="2013" name="Nature">
        <title>Draft genome of the wheat A-genome progenitor Triticum urartu.</title>
        <authorList>
            <person name="Ling H.Q."/>
            <person name="Zhao S."/>
            <person name="Liu D."/>
            <person name="Wang J."/>
            <person name="Sun H."/>
            <person name="Zhang C."/>
            <person name="Fan H."/>
            <person name="Li D."/>
            <person name="Dong L."/>
            <person name="Tao Y."/>
            <person name="Gao C."/>
            <person name="Wu H."/>
            <person name="Li Y."/>
            <person name="Cui Y."/>
            <person name="Guo X."/>
            <person name="Zheng S."/>
            <person name="Wang B."/>
            <person name="Yu K."/>
            <person name="Liang Q."/>
            <person name="Yang W."/>
            <person name="Lou X."/>
            <person name="Chen J."/>
            <person name="Feng M."/>
            <person name="Jian J."/>
            <person name="Zhang X."/>
            <person name="Luo G."/>
            <person name="Jiang Y."/>
            <person name="Liu J."/>
            <person name="Wang Z."/>
            <person name="Sha Y."/>
            <person name="Zhang B."/>
            <person name="Wu H."/>
            <person name="Tang D."/>
            <person name="Shen Q."/>
            <person name="Xue P."/>
            <person name="Zou S."/>
            <person name="Wang X."/>
            <person name="Liu X."/>
            <person name="Wang F."/>
            <person name="Yang Y."/>
            <person name="An X."/>
            <person name="Dong Z."/>
            <person name="Zhang K."/>
            <person name="Zhang X."/>
            <person name="Luo M.C."/>
            <person name="Dvorak J."/>
            <person name="Tong Y."/>
            <person name="Wang J."/>
            <person name="Yang H."/>
            <person name="Li Z."/>
            <person name="Wang D."/>
            <person name="Zhang A."/>
            <person name="Wang J."/>
        </authorList>
    </citation>
    <scope>NUCLEOTIDE SEQUENCE</scope>
</reference>
<dbReference type="Pfam" id="PF02517">
    <property type="entry name" value="Rce1-like"/>
    <property type="match status" value="1"/>
</dbReference>
<dbReference type="GO" id="GO:0080120">
    <property type="term" value="P:CAAX-box protein maturation"/>
    <property type="evidence" value="ECO:0007669"/>
    <property type="project" value="UniProtKB-ARBA"/>
</dbReference>
<dbReference type="OMA" id="WRFGDNS"/>
<evidence type="ECO:0000313" key="2">
    <source>
        <dbReference type="EMBL" id="EMS51631.1"/>
    </source>
</evidence>
<protein>
    <recommendedName>
        <fullName evidence="1">CAAX prenyl protease 2/Lysostaphin resistance protein A-like domain-containing protein</fullName>
    </recommendedName>
</protein>
<dbReference type="EMBL" id="KD217658">
    <property type="protein sequence ID" value="EMS51631.1"/>
    <property type="molecule type" value="Genomic_DNA"/>
</dbReference>
<dbReference type="InterPro" id="IPR003675">
    <property type="entry name" value="Rce1/LyrA-like_dom"/>
</dbReference>
<gene>
    <name evidence="2" type="ORF">TRIUR3_02486</name>
</gene>
<dbReference type="PANTHER" id="PTHR43592:SF7">
    <property type="entry name" value="CAAX AMINO TERMINAL PROTEASE FAMILY PROTEIN"/>
    <property type="match status" value="1"/>
</dbReference>
<evidence type="ECO:0000259" key="1">
    <source>
        <dbReference type="Pfam" id="PF02517"/>
    </source>
</evidence>
<dbReference type="GO" id="GO:0004175">
    <property type="term" value="F:endopeptidase activity"/>
    <property type="evidence" value="ECO:0007669"/>
    <property type="project" value="UniProtKB-ARBA"/>
</dbReference>
<accession>M7YWV8</accession>
<dbReference type="STRING" id="4572.M7YWV8"/>
<dbReference type="eggNOG" id="ENOG502QTQU">
    <property type="taxonomic scope" value="Eukaryota"/>
</dbReference>
<dbReference type="PANTHER" id="PTHR43592">
    <property type="entry name" value="CAAX AMINO TERMINAL PROTEASE"/>
    <property type="match status" value="1"/>
</dbReference>
<proteinExistence type="predicted"/>
<organism evidence="2">
    <name type="scientific">Triticum urartu</name>
    <name type="common">Red wild einkorn</name>
    <name type="synonym">Crithodium urartu</name>
    <dbReference type="NCBI Taxonomy" id="4572"/>
    <lineage>
        <taxon>Eukaryota</taxon>
        <taxon>Viridiplantae</taxon>
        <taxon>Streptophyta</taxon>
        <taxon>Embryophyta</taxon>
        <taxon>Tracheophyta</taxon>
        <taxon>Spermatophyta</taxon>
        <taxon>Magnoliopsida</taxon>
        <taxon>Liliopsida</taxon>
        <taxon>Poales</taxon>
        <taxon>Poaceae</taxon>
        <taxon>BOP clade</taxon>
        <taxon>Pooideae</taxon>
        <taxon>Triticodae</taxon>
        <taxon>Triticeae</taxon>
        <taxon>Triticinae</taxon>
        <taxon>Triticum</taxon>
    </lineage>
</organism>
<sequence length="240" mass="25630">MMLAASALPLQGWKRQIAAVTYQQPRSVPRAVFRVSATKNNERKRRRARNLPKGPALIAEEASPSNGENPATILGLDGDGDATSDGKVAGAPRGAVLQSCTLTSGLLLAAGLLLRETWPDFRDSSEAANTQILTSLESLDYIVVACLPGISEEFLFRGALMPIFGLNWISALATGVFFGVLHLGNGRKYSFAVWATFVGLAYGLATIASSSIIVPMASHSINNIIGGLLWRFGDNSERKI</sequence>
<dbReference type="AlphaFoldDB" id="M7YWV8"/>
<feature type="domain" description="CAAX prenyl protease 2/Lysostaphin resistance protein A-like" evidence="1">
    <location>
        <begin position="139"/>
        <end position="225"/>
    </location>
</feature>